<feature type="domain" description="Phospholipid/glycerol acyltransferase" evidence="4">
    <location>
        <begin position="41"/>
        <end position="159"/>
    </location>
</feature>
<evidence type="ECO:0000313" key="5">
    <source>
        <dbReference type="EMBL" id="GIG73048.1"/>
    </source>
</evidence>
<dbReference type="GO" id="GO:0005886">
    <property type="term" value="C:plasma membrane"/>
    <property type="evidence" value="ECO:0007669"/>
    <property type="project" value="TreeGrafter"/>
</dbReference>
<dbReference type="PANTHER" id="PTHR10434:SF55">
    <property type="entry name" value="POSSIBLE ACYLTRANSFERASE"/>
    <property type="match status" value="1"/>
</dbReference>
<sequence>MARRRLGFWRRLAVALLKPFLTLFTHRTWLGMENVPASGGVIFAANHISHADPLVAGHFVYDAGRWPQFLGKASLFRLPILGPFLSAVRQIPVHRGTADAVKALDSAVAAVKDGDTVIIYPEGTTTHEPDLWPMQGKTGVARLWLATDAPVIPIVMWGPEKIFDPRTAKLRLRPRTPVTVVAGRPVDLSKWRSAEPTAATLNEITEAIMLHLRDMLAEIRGETPPPLYPNTPKRAQIRNNR</sequence>
<evidence type="ECO:0000256" key="2">
    <source>
        <dbReference type="ARBA" id="ARBA00023315"/>
    </source>
</evidence>
<gene>
    <name evidence="5" type="ORF">Pfl04_14520</name>
</gene>
<accession>A0A8J3LM45</accession>
<feature type="region of interest" description="Disordered" evidence="3">
    <location>
        <begin position="221"/>
        <end position="241"/>
    </location>
</feature>
<dbReference type="Proteomes" id="UP000653674">
    <property type="component" value="Unassembled WGS sequence"/>
</dbReference>
<protein>
    <submittedName>
        <fullName evidence="5">1-acyl-sn-glycerol-3-phosphate acyltransferase</fullName>
    </submittedName>
</protein>
<evidence type="ECO:0000313" key="6">
    <source>
        <dbReference type="Proteomes" id="UP000653674"/>
    </source>
</evidence>
<keyword evidence="2 5" id="KW-0012">Acyltransferase</keyword>
<dbReference type="PANTHER" id="PTHR10434">
    <property type="entry name" value="1-ACYL-SN-GLYCEROL-3-PHOSPHATE ACYLTRANSFERASE"/>
    <property type="match status" value="1"/>
</dbReference>
<evidence type="ECO:0000259" key="4">
    <source>
        <dbReference type="SMART" id="SM00563"/>
    </source>
</evidence>
<dbReference type="AlphaFoldDB" id="A0A8J3LM45"/>
<dbReference type="EMBL" id="BONU01000006">
    <property type="protein sequence ID" value="GIG73048.1"/>
    <property type="molecule type" value="Genomic_DNA"/>
</dbReference>
<dbReference type="SMART" id="SM00563">
    <property type="entry name" value="PlsC"/>
    <property type="match status" value="1"/>
</dbReference>
<dbReference type="RefSeq" id="WP_168073968.1">
    <property type="nucleotide sequence ID" value="NZ_BAAAQJ010000016.1"/>
</dbReference>
<dbReference type="SUPFAM" id="SSF69593">
    <property type="entry name" value="Glycerol-3-phosphate (1)-acyltransferase"/>
    <property type="match status" value="1"/>
</dbReference>
<dbReference type="GO" id="GO:0006654">
    <property type="term" value="P:phosphatidic acid biosynthetic process"/>
    <property type="evidence" value="ECO:0007669"/>
    <property type="project" value="TreeGrafter"/>
</dbReference>
<keyword evidence="6" id="KW-1185">Reference proteome</keyword>
<proteinExistence type="predicted"/>
<dbReference type="InterPro" id="IPR002123">
    <property type="entry name" value="Plipid/glycerol_acylTrfase"/>
</dbReference>
<comment type="caution">
    <text evidence="5">The sequence shown here is derived from an EMBL/GenBank/DDBJ whole genome shotgun (WGS) entry which is preliminary data.</text>
</comment>
<dbReference type="GO" id="GO:0003841">
    <property type="term" value="F:1-acylglycerol-3-phosphate O-acyltransferase activity"/>
    <property type="evidence" value="ECO:0007669"/>
    <property type="project" value="TreeGrafter"/>
</dbReference>
<dbReference type="CDD" id="cd07989">
    <property type="entry name" value="LPLAT_AGPAT-like"/>
    <property type="match status" value="1"/>
</dbReference>
<keyword evidence="1" id="KW-0808">Transferase</keyword>
<dbReference type="Pfam" id="PF01553">
    <property type="entry name" value="Acyltransferase"/>
    <property type="match status" value="1"/>
</dbReference>
<evidence type="ECO:0000256" key="1">
    <source>
        <dbReference type="ARBA" id="ARBA00022679"/>
    </source>
</evidence>
<name>A0A8J3LM45_9ACTN</name>
<organism evidence="5 6">
    <name type="scientific">Planosporangium flavigriseum</name>
    <dbReference type="NCBI Taxonomy" id="373681"/>
    <lineage>
        <taxon>Bacteria</taxon>
        <taxon>Bacillati</taxon>
        <taxon>Actinomycetota</taxon>
        <taxon>Actinomycetes</taxon>
        <taxon>Micromonosporales</taxon>
        <taxon>Micromonosporaceae</taxon>
        <taxon>Planosporangium</taxon>
    </lineage>
</organism>
<evidence type="ECO:0000256" key="3">
    <source>
        <dbReference type="SAM" id="MobiDB-lite"/>
    </source>
</evidence>
<reference evidence="5" key="1">
    <citation type="submission" date="2021-01" db="EMBL/GenBank/DDBJ databases">
        <title>Whole genome shotgun sequence of Planosporangium flavigriseum NBRC 105377.</title>
        <authorList>
            <person name="Komaki H."/>
            <person name="Tamura T."/>
        </authorList>
    </citation>
    <scope>NUCLEOTIDE SEQUENCE</scope>
    <source>
        <strain evidence="5">NBRC 105377</strain>
    </source>
</reference>